<organism evidence="2">
    <name type="scientific">Podoviridae sp. ctOAf25</name>
    <dbReference type="NCBI Taxonomy" id="2825245"/>
    <lineage>
        <taxon>Viruses</taxon>
        <taxon>Duplodnaviria</taxon>
        <taxon>Heunggongvirae</taxon>
        <taxon>Uroviricota</taxon>
        <taxon>Caudoviricetes</taxon>
    </lineage>
</organism>
<sequence>MDFIIVKILMYVLSAMWGVRICDKYGYECLFEFILFITITCLIVSMYM</sequence>
<accession>A0A8S5PND5</accession>
<evidence type="ECO:0000313" key="2">
    <source>
        <dbReference type="EMBL" id="DAE08370.1"/>
    </source>
</evidence>
<keyword evidence="1" id="KW-1133">Transmembrane helix</keyword>
<proteinExistence type="predicted"/>
<protein>
    <submittedName>
        <fullName evidence="2">Uncharacterized protein</fullName>
    </submittedName>
</protein>
<name>A0A8S5PND5_9CAUD</name>
<reference evidence="2" key="1">
    <citation type="journal article" date="2021" name="Proc. Natl. Acad. Sci. U.S.A.">
        <title>A Catalog of Tens of Thousands of Viruses from Human Metagenomes Reveals Hidden Associations with Chronic Diseases.</title>
        <authorList>
            <person name="Tisza M.J."/>
            <person name="Buck C.B."/>
        </authorList>
    </citation>
    <scope>NUCLEOTIDE SEQUENCE</scope>
    <source>
        <strain evidence="2">CtOAf25</strain>
    </source>
</reference>
<feature type="transmembrane region" description="Helical" evidence="1">
    <location>
        <begin position="29"/>
        <end position="47"/>
    </location>
</feature>
<keyword evidence="1" id="KW-0472">Membrane</keyword>
<dbReference type="EMBL" id="BK015468">
    <property type="protein sequence ID" value="DAE08370.1"/>
    <property type="molecule type" value="Genomic_DNA"/>
</dbReference>
<evidence type="ECO:0000256" key="1">
    <source>
        <dbReference type="SAM" id="Phobius"/>
    </source>
</evidence>
<keyword evidence="1" id="KW-0812">Transmembrane</keyword>